<feature type="compositionally biased region" description="Basic and acidic residues" evidence="7">
    <location>
        <begin position="21"/>
        <end position="38"/>
    </location>
</feature>
<dbReference type="InterPro" id="IPR024528">
    <property type="entry name" value="ThrE_2"/>
</dbReference>
<proteinExistence type="inferred from homology"/>
<dbReference type="Pfam" id="PF06738">
    <property type="entry name" value="ThrE"/>
    <property type="match status" value="1"/>
</dbReference>
<dbReference type="GO" id="GO:0015744">
    <property type="term" value="P:succinate transport"/>
    <property type="evidence" value="ECO:0007669"/>
    <property type="project" value="TreeGrafter"/>
</dbReference>
<feature type="domain" description="Threonine/Serine exporter ThrE" evidence="10">
    <location>
        <begin position="416"/>
        <end position="544"/>
    </location>
</feature>
<accession>A0AAD1KMC7</accession>
<comment type="subcellular location">
    <subcellularLocation>
        <location evidence="1">Cell membrane</location>
        <topology evidence="1">Multi-pass membrane protein</topology>
    </subcellularLocation>
</comment>
<dbReference type="GO" id="GO:0022857">
    <property type="term" value="F:transmembrane transporter activity"/>
    <property type="evidence" value="ECO:0007669"/>
    <property type="project" value="InterPro"/>
</dbReference>
<gene>
    <name evidence="11" type="ORF">KB1_02190</name>
</gene>
<feature type="transmembrane region" description="Helical" evidence="8">
    <location>
        <begin position="437"/>
        <end position="455"/>
    </location>
</feature>
<feature type="domain" description="Threonine/serine exporter-like N-terminal" evidence="9">
    <location>
        <begin position="148"/>
        <end position="391"/>
    </location>
</feature>
<feature type="region of interest" description="Disordered" evidence="7">
    <location>
        <begin position="1"/>
        <end position="107"/>
    </location>
</feature>
<feature type="compositionally biased region" description="Polar residues" evidence="7">
    <location>
        <begin position="75"/>
        <end position="95"/>
    </location>
</feature>
<feature type="transmembrane region" description="Helical" evidence="8">
    <location>
        <begin position="256"/>
        <end position="275"/>
    </location>
</feature>
<dbReference type="EMBL" id="AP024747">
    <property type="protein sequence ID" value="BCY24229.1"/>
    <property type="molecule type" value="Genomic_DNA"/>
</dbReference>
<evidence type="ECO:0000256" key="7">
    <source>
        <dbReference type="SAM" id="MobiDB-lite"/>
    </source>
</evidence>
<evidence type="ECO:0000256" key="8">
    <source>
        <dbReference type="SAM" id="Phobius"/>
    </source>
</evidence>
<evidence type="ECO:0000256" key="1">
    <source>
        <dbReference type="ARBA" id="ARBA00004651"/>
    </source>
</evidence>
<feature type="transmembrane region" description="Helical" evidence="8">
    <location>
        <begin position="377"/>
        <end position="394"/>
    </location>
</feature>
<keyword evidence="4 8" id="KW-1133">Transmembrane helix</keyword>
<feature type="compositionally biased region" description="Polar residues" evidence="7">
    <location>
        <begin position="596"/>
        <end position="611"/>
    </location>
</feature>
<evidence type="ECO:0000313" key="12">
    <source>
        <dbReference type="Proteomes" id="UP000825072"/>
    </source>
</evidence>
<dbReference type="PANTHER" id="PTHR34390:SF2">
    <property type="entry name" value="SUCCINATE TRANSPORTER SUBUNIT YJJP-RELATED"/>
    <property type="match status" value="1"/>
</dbReference>
<comment type="similarity">
    <text evidence="6">Belongs to the ThrE exporter (TC 2.A.79) family.</text>
</comment>
<dbReference type="Pfam" id="PF12821">
    <property type="entry name" value="ThrE_2"/>
    <property type="match status" value="1"/>
</dbReference>
<keyword evidence="3 8" id="KW-0812">Transmembrane</keyword>
<keyword evidence="5 8" id="KW-0472">Membrane</keyword>
<reference evidence="11" key="1">
    <citation type="submission" date="2021-06" db="EMBL/GenBank/DDBJ databases">
        <title>Genome sequence of Cutibacterium modestum strain KB17-24694.</title>
        <authorList>
            <person name="Dekio I."/>
            <person name="Asahina A."/>
            <person name="Nishida M."/>
        </authorList>
    </citation>
    <scope>NUCLEOTIDE SEQUENCE</scope>
    <source>
        <strain evidence="11">KB17-24694</strain>
    </source>
</reference>
<dbReference type="InterPro" id="IPR010619">
    <property type="entry name" value="ThrE-like_N"/>
</dbReference>
<evidence type="ECO:0000256" key="6">
    <source>
        <dbReference type="ARBA" id="ARBA00034125"/>
    </source>
</evidence>
<keyword evidence="2" id="KW-1003">Cell membrane</keyword>
<evidence type="ECO:0000256" key="5">
    <source>
        <dbReference type="ARBA" id="ARBA00023136"/>
    </source>
</evidence>
<feature type="transmembrane region" description="Helical" evidence="8">
    <location>
        <begin position="529"/>
        <end position="551"/>
    </location>
</feature>
<evidence type="ECO:0000256" key="3">
    <source>
        <dbReference type="ARBA" id="ARBA00022692"/>
    </source>
</evidence>
<feature type="transmembrane region" description="Helical" evidence="8">
    <location>
        <begin position="461"/>
        <end position="481"/>
    </location>
</feature>
<dbReference type="GO" id="GO:0005886">
    <property type="term" value="C:plasma membrane"/>
    <property type="evidence" value="ECO:0007669"/>
    <property type="project" value="UniProtKB-SubCell"/>
</dbReference>
<feature type="transmembrane region" description="Helical" evidence="8">
    <location>
        <begin position="414"/>
        <end position="430"/>
    </location>
</feature>
<evidence type="ECO:0000256" key="2">
    <source>
        <dbReference type="ARBA" id="ARBA00022475"/>
    </source>
</evidence>
<dbReference type="InterPro" id="IPR050539">
    <property type="entry name" value="ThrE_Dicarb/AminoAcid_Exp"/>
</dbReference>
<dbReference type="Proteomes" id="UP000825072">
    <property type="component" value="Chromosome 1"/>
</dbReference>
<protein>
    <recommendedName>
        <fullName evidence="13">Threonine/serine exporter family protein</fullName>
    </recommendedName>
</protein>
<evidence type="ECO:0000259" key="10">
    <source>
        <dbReference type="Pfam" id="PF12821"/>
    </source>
</evidence>
<dbReference type="AlphaFoldDB" id="A0AAD1KMC7"/>
<feature type="compositionally biased region" description="Basic residues" evidence="7">
    <location>
        <begin position="96"/>
        <end position="107"/>
    </location>
</feature>
<dbReference type="PANTHER" id="PTHR34390">
    <property type="entry name" value="UPF0442 PROTEIN YJJB-RELATED"/>
    <property type="match status" value="1"/>
</dbReference>
<evidence type="ECO:0008006" key="13">
    <source>
        <dbReference type="Google" id="ProtNLM"/>
    </source>
</evidence>
<sequence length="611" mass="64640">MAEKRPGARGGSASRNHPRLWRNDDPIPRTADGIDARIFRPGQASAQPATSPRPGATPPEPPIEEDGPTRMASLRNVSTSWPLTRTGTISPQNGKAKTRHSRPPRAHRTRRVPLEKLFRAETPVEPTLALNLGDSEMATMQARRVVDLVTRIAVIANSVGGSASEAVAMALRITATYGVTVHIDITNTSVIVTQHRGLDEDPITALRVVRSRSNDYQRLGELQLLVDDICDKTVGLEEAADRLAAITRSPRLYRQWFVTMNMGLMGAGLSTLFGGTALDGVLSFFSTCIVDAAVQAMARKRITNFFAQAAGGAIATAFALIVMVYMAASDHPLPLSPSLIVASGIVSLLAGGSFVAASQDALDGYVVTSSGRFLEGFVQTGGIILGVITAMWIGLRLGVPGYISPSLRFSTDPILQMVAAAVIAVTFGISSHAGYRTLAICAVLGAAAWAGYLLGMELTRSVSAASGLGAMVAGLIAGLGAKRWKVPQLGLVTIAIVPLMPGVMMYRALYMIVNAQNDAGGTSGNGWALFLEALFVGVALAVGGSFGALLARPFTLPKDLRSRLATLASWGAGQAVPREQRRRRSLPPADPHHPALNNTETDPSMTGTWAR</sequence>
<feature type="transmembrane region" description="Helical" evidence="8">
    <location>
        <begin position="339"/>
        <end position="357"/>
    </location>
</feature>
<evidence type="ECO:0000313" key="11">
    <source>
        <dbReference type="EMBL" id="BCY24229.1"/>
    </source>
</evidence>
<organism evidence="11 12">
    <name type="scientific">Cutibacterium modestum</name>
    <dbReference type="NCBI Taxonomy" id="2559073"/>
    <lineage>
        <taxon>Bacteria</taxon>
        <taxon>Bacillati</taxon>
        <taxon>Actinomycetota</taxon>
        <taxon>Actinomycetes</taxon>
        <taxon>Propionibacteriales</taxon>
        <taxon>Propionibacteriaceae</taxon>
        <taxon>Cutibacterium</taxon>
    </lineage>
</organism>
<name>A0AAD1KMC7_9ACTN</name>
<evidence type="ECO:0000256" key="4">
    <source>
        <dbReference type="ARBA" id="ARBA00022989"/>
    </source>
</evidence>
<feature type="transmembrane region" description="Helical" evidence="8">
    <location>
        <begin position="305"/>
        <end position="327"/>
    </location>
</feature>
<feature type="transmembrane region" description="Helical" evidence="8">
    <location>
        <begin position="488"/>
        <end position="509"/>
    </location>
</feature>
<evidence type="ECO:0000259" key="9">
    <source>
        <dbReference type="Pfam" id="PF06738"/>
    </source>
</evidence>
<feature type="region of interest" description="Disordered" evidence="7">
    <location>
        <begin position="575"/>
        <end position="611"/>
    </location>
</feature>